<sequence>ARPAELAAGRAGPLGRPASLCGRPDRTASARGGRRCGRPARAPSGHAALPAPRRGGVVGSGEERSNECVPKDGPYRSAAVGPQPSNGDEESRSGRTRGGRERVRWHGRR</sequence>
<evidence type="ECO:0000256" key="1">
    <source>
        <dbReference type="SAM" id="MobiDB-lite"/>
    </source>
</evidence>
<keyword evidence="3" id="KW-1185">Reference proteome</keyword>
<reference evidence="2" key="1">
    <citation type="submission" date="2023-10" db="EMBL/GenBank/DDBJ databases">
        <authorList>
            <person name="Chen Y."/>
            <person name="Shah S."/>
            <person name="Dougan E. K."/>
            <person name="Thang M."/>
            <person name="Chan C."/>
        </authorList>
    </citation>
    <scope>NUCLEOTIDE SEQUENCE [LARGE SCALE GENOMIC DNA]</scope>
</reference>
<name>A0ABN9QC97_9DINO</name>
<accession>A0ABN9QC97</accession>
<dbReference type="EMBL" id="CAUYUJ010002768">
    <property type="protein sequence ID" value="CAK0802284.1"/>
    <property type="molecule type" value="Genomic_DNA"/>
</dbReference>
<evidence type="ECO:0000313" key="2">
    <source>
        <dbReference type="EMBL" id="CAK0802284.1"/>
    </source>
</evidence>
<comment type="caution">
    <text evidence="2">The sequence shown here is derived from an EMBL/GenBank/DDBJ whole genome shotgun (WGS) entry which is preliminary data.</text>
</comment>
<feature type="compositionally biased region" description="Low complexity" evidence="1">
    <location>
        <begin position="1"/>
        <end position="18"/>
    </location>
</feature>
<protein>
    <submittedName>
        <fullName evidence="2">Uncharacterized protein</fullName>
    </submittedName>
</protein>
<feature type="region of interest" description="Disordered" evidence="1">
    <location>
        <begin position="1"/>
        <end position="109"/>
    </location>
</feature>
<proteinExistence type="predicted"/>
<feature type="non-terminal residue" evidence="2">
    <location>
        <position position="1"/>
    </location>
</feature>
<gene>
    <name evidence="2" type="ORF">PCOR1329_LOCUS9841</name>
</gene>
<organism evidence="2 3">
    <name type="scientific">Prorocentrum cordatum</name>
    <dbReference type="NCBI Taxonomy" id="2364126"/>
    <lineage>
        <taxon>Eukaryota</taxon>
        <taxon>Sar</taxon>
        <taxon>Alveolata</taxon>
        <taxon>Dinophyceae</taxon>
        <taxon>Prorocentrales</taxon>
        <taxon>Prorocentraceae</taxon>
        <taxon>Prorocentrum</taxon>
    </lineage>
</organism>
<feature type="compositionally biased region" description="Basic and acidic residues" evidence="1">
    <location>
        <begin position="61"/>
        <end position="74"/>
    </location>
</feature>
<evidence type="ECO:0000313" key="3">
    <source>
        <dbReference type="Proteomes" id="UP001189429"/>
    </source>
</evidence>
<feature type="compositionally biased region" description="Basic and acidic residues" evidence="1">
    <location>
        <begin position="89"/>
        <end position="109"/>
    </location>
</feature>
<dbReference type="Proteomes" id="UP001189429">
    <property type="component" value="Unassembled WGS sequence"/>
</dbReference>